<reference evidence="3" key="1">
    <citation type="submission" date="2022-10" db="EMBL/GenBank/DDBJ databases">
        <title>Determination and structural analysis of whole genome sequence of Sarocladium strictum F4-1.</title>
        <authorList>
            <person name="Hu L."/>
            <person name="Jiang Y."/>
        </authorList>
    </citation>
    <scope>NUCLEOTIDE SEQUENCE</scope>
    <source>
        <strain evidence="3">F4-1</strain>
    </source>
</reference>
<feature type="region of interest" description="Disordered" evidence="1">
    <location>
        <begin position="1"/>
        <end position="32"/>
    </location>
</feature>
<evidence type="ECO:0000313" key="4">
    <source>
        <dbReference type="Proteomes" id="UP001175261"/>
    </source>
</evidence>
<feature type="compositionally biased region" description="Polar residues" evidence="1">
    <location>
        <begin position="1"/>
        <end position="14"/>
    </location>
</feature>
<name>A0AA39GF71_SARSR</name>
<evidence type="ECO:0000256" key="1">
    <source>
        <dbReference type="SAM" id="MobiDB-lite"/>
    </source>
</evidence>
<comment type="caution">
    <text evidence="3">The sequence shown here is derived from an EMBL/GenBank/DDBJ whole genome shotgun (WGS) entry which is preliminary data.</text>
</comment>
<proteinExistence type="predicted"/>
<dbReference type="AlphaFoldDB" id="A0AA39GF71"/>
<sequence length="440" mass="48705">MPRYPQSTSDTSPGRRSRPRKPVDGELAKVRREKNRIAQREFRVRQQSLEKEQAQRLTSLEATLDRVVSIFLHVTDRALQSHCAQRDLQLIGTLRQSINDVLQAVGPAQQSTEVQHTDFEQYAVRSTVRNTPSDDGGLRASSISASEPLLGTEHGIDVKPTMSLEITPPASVSPAPLPDDRKVLHHSISSIFVNGLMGQMTPYDLFGPSIEPAKTSVSGNLTLQLAHVALTRAYGILLNAANLSDPRILRSFGFLLQRRSRDEALRRMHMRLKQGPAGLGSMTNITVSQCIARLEMEAKEANDTSWSSSRMDVKAKMEASGLTIPDDLCNADELSALIQQRIHGESSGEVLDVYVPSPRPVFADDETFFNNSVWMPTSHTITDPWYGVSTNVYENPSDMRLMRVSKARLLENLSAGGMCLGGPFFQRSRLDQAILLSVVC</sequence>
<evidence type="ECO:0000313" key="3">
    <source>
        <dbReference type="EMBL" id="KAK0384972.1"/>
    </source>
</evidence>
<dbReference type="CDD" id="cd14686">
    <property type="entry name" value="bZIP"/>
    <property type="match status" value="1"/>
</dbReference>
<dbReference type="PROSITE" id="PS00036">
    <property type="entry name" value="BZIP_BASIC"/>
    <property type="match status" value="1"/>
</dbReference>
<feature type="domain" description="BZIP" evidence="2">
    <location>
        <begin position="31"/>
        <end position="45"/>
    </location>
</feature>
<dbReference type="PANTHER" id="PTHR40618">
    <property type="entry name" value="B-ZIP TRANSCRIPTION FACTOR (EUROFUNG)-RELATED"/>
    <property type="match status" value="1"/>
</dbReference>
<dbReference type="InterPro" id="IPR004827">
    <property type="entry name" value="bZIP"/>
</dbReference>
<dbReference type="Proteomes" id="UP001175261">
    <property type="component" value="Unassembled WGS sequence"/>
</dbReference>
<gene>
    <name evidence="3" type="ORF">NLU13_7450</name>
</gene>
<dbReference type="PANTHER" id="PTHR40618:SF1">
    <property type="entry name" value="B-ZIP TRANSCRIPTION FACTOR (EUROFUNG)"/>
    <property type="match status" value="1"/>
</dbReference>
<accession>A0AA39GF71</accession>
<evidence type="ECO:0000259" key="2">
    <source>
        <dbReference type="PROSITE" id="PS00036"/>
    </source>
</evidence>
<organism evidence="3 4">
    <name type="scientific">Sarocladium strictum</name>
    <name type="common">Black bundle disease fungus</name>
    <name type="synonym">Acremonium strictum</name>
    <dbReference type="NCBI Taxonomy" id="5046"/>
    <lineage>
        <taxon>Eukaryota</taxon>
        <taxon>Fungi</taxon>
        <taxon>Dikarya</taxon>
        <taxon>Ascomycota</taxon>
        <taxon>Pezizomycotina</taxon>
        <taxon>Sordariomycetes</taxon>
        <taxon>Hypocreomycetidae</taxon>
        <taxon>Hypocreales</taxon>
        <taxon>Sarocladiaceae</taxon>
        <taxon>Sarocladium</taxon>
    </lineage>
</organism>
<dbReference type="EMBL" id="JAPDFR010000007">
    <property type="protein sequence ID" value="KAK0384972.1"/>
    <property type="molecule type" value="Genomic_DNA"/>
</dbReference>
<protein>
    <recommendedName>
        <fullName evidence="2">BZIP domain-containing protein</fullName>
    </recommendedName>
</protein>
<keyword evidence="4" id="KW-1185">Reference proteome</keyword>
<feature type="compositionally biased region" description="Basic and acidic residues" evidence="1">
    <location>
        <begin position="21"/>
        <end position="32"/>
    </location>
</feature>
<dbReference type="GO" id="GO:0003700">
    <property type="term" value="F:DNA-binding transcription factor activity"/>
    <property type="evidence" value="ECO:0007669"/>
    <property type="project" value="InterPro"/>
</dbReference>